<protein>
    <submittedName>
        <fullName evidence="3">T9SS type A sorting domain-containing protein</fullName>
    </submittedName>
</protein>
<evidence type="ECO:0000256" key="1">
    <source>
        <dbReference type="SAM" id="SignalP"/>
    </source>
</evidence>
<comment type="caution">
    <text evidence="3">The sequence shown here is derived from an EMBL/GenBank/DDBJ whole genome shotgun (WGS) entry which is preliminary data.</text>
</comment>
<keyword evidence="1" id="KW-0732">Signal</keyword>
<dbReference type="Proteomes" id="UP000885779">
    <property type="component" value="Unassembled WGS sequence"/>
</dbReference>
<dbReference type="InterPro" id="IPR026444">
    <property type="entry name" value="Secre_tail"/>
</dbReference>
<proteinExistence type="predicted"/>
<dbReference type="Pfam" id="PF18962">
    <property type="entry name" value="Por_Secre_tail"/>
    <property type="match status" value="1"/>
</dbReference>
<feature type="signal peptide" evidence="1">
    <location>
        <begin position="1"/>
        <end position="19"/>
    </location>
</feature>
<gene>
    <name evidence="3" type="ORF">ENK44_07930</name>
</gene>
<accession>A0A7V4UDJ1</accession>
<evidence type="ECO:0000313" key="3">
    <source>
        <dbReference type="EMBL" id="HGY55612.1"/>
    </source>
</evidence>
<organism evidence="3">
    <name type="scientific">Caldithrix abyssi</name>
    <dbReference type="NCBI Taxonomy" id="187145"/>
    <lineage>
        <taxon>Bacteria</taxon>
        <taxon>Pseudomonadati</taxon>
        <taxon>Calditrichota</taxon>
        <taxon>Calditrichia</taxon>
        <taxon>Calditrichales</taxon>
        <taxon>Calditrichaceae</taxon>
        <taxon>Caldithrix</taxon>
    </lineage>
</organism>
<sequence length="343" mass="39590">MKKLFIIAFILFSRMILPAQSNYYDLTPGTTRYYSLCETFGISCIAIISDTIGIEEIVSDTLIGEKTYAVVHWKRGDLFNNPDSLPTEIFFYRFQDTLLYQWTPGGDSVIMDFRFKAGDSLSQFFPPTNNYFLDPPAKIYYDTTVVFKNQTRHRILWGDDTTRNYDGTYTVIPDIQSFMDTVLIFKEEDAQWLLPFGSTSTFYALKPFYFVDSLGVLYSLWNYRKLALVGVRTSNGILYGHERDFLTSIQNEPVITRTFELKQNYPNPFNPGTTITYRLFKAAFVEIAVYNVLGEKIETLVRGKQAAGLHTVQFTARNLSSGIYWYNLTANGKSKMRKMVYLK</sequence>
<dbReference type="Gene3D" id="2.60.40.4070">
    <property type="match status" value="1"/>
</dbReference>
<evidence type="ECO:0000259" key="2">
    <source>
        <dbReference type="Pfam" id="PF18962"/>
    </source>
</evidence>
<feature type="chain" id="PRO_5030556155" evidence="1">
    <location>
        <begin position="20"/>
        <end position="343"/>
    </location>
</feature>
<reference evidence="3" key="1">
    <citation type="journal article" date="2020" name="mSystems">
        <title>Genome- and Community-Level Interaction Insights into Carbon Utilization and Element Cycling Functions of Hydrothermarchaeota in Hydrothermal Sediment.</title>
        <authorList>
            <person name="Zhou Z."/>
            <person name="Liu Y."/>
            <person name="Xu W."/>
            <person name="Pan J."/>
            <person name="Luo Z.H."/>
            <person name="Li M."/>
        </authorList>
    </citation>
    <scope>NUCLEOTIDE SEQUENCE [LARGE SCALE GENOMIC DNA]</scope>
    <source>
        <strain evidence="3">HyVt-577</strain>
    </source>
</reference>
<name>A0A7V4UDJ1_CALAY</name>
<dbReference type="AlphaFoldDB" id="A0A7V4UDJ1"/>
<dbReference type="EMBL" id="DRQG01000073">
    <property type="protein sequence ID" value="HGY55612.1"/>
    <property type="molecule type" value="Genomic_DNA"/>
</dbReference>
<feature type="domain" description="Secretion system C-terminal sorting" evidence="2">
    <location>
        <begin position="265"/>
        <end position="340"/>
    </location>
</feature>
<dbReference type="NCBIfam" id="TIGR04183">
    <property type="entry name" value="Por_Secre_tail"/>
    <property type="match status" value="1"/>
</dbReference>